<feature type="transmembrane region" description="Helical" evidence="1">
    <location>
        <begin position="255"/>
        <end position="276"/>
    </location>
</feature>
<comment type="caution">
    <text evidence="2">The sequence shown here is derived from an EMBL/GenBank/DDBJ whole genome shotgun (WGS) entry which is preliminary data.</text>
</comment>
<evidence type="ECO:0000313" key="2">
    <source>
        <dbReference type="EMBL" id="KLL12528.1"/>
    </source>
</evidence>
<dbReference type="Proteomes" id="UP000035425">
    <property type="component" value="Unassembled WGS sequence"/>
</dbReference>
<sequence>MIDSGVAVRGGVGTYLAVARYSARRYAGYRAATAAGVFTNTVFGIIRAYVLLQVWHQRPGLGGYDTSGVVTFVFLGQGLITSMALFGGGIDLPERIRSGAVAMDMARPVGFQTWWLADDAGRAAIQLLTRGLPPMLVAALLFDLRLPTPASPAAAAGTTAAGVWGAAAVWGLFAVSVVLGFLVSFGLRYLIALATFWLLDQRGLESAYTLFTVFFSGISMPLTIMPGVLRDLAEALPFAAMMQVPADVLLGNRTGASLVAAIAFQVGWAVVLLAAGRALTAHATRKLVVQGG</sequence>
<keyword evidence="1" id="KW-0472">Membrane</keyword>
<protein>
    <submittedName>
        <fullName evidence="2">ABC transporter permease</fullName>
    </submittedName>
</protein>
<keyword evidence="1" id="KW-0812">Transmembrane</keyword>
<name>A0ABR5F7C5_9ACTN</name>
<keyword evidence="1" id="KW-1133">Transmembrane helix</keyword>
<keyword evidence="3" id="KW-1185">Reference proteome</keyword>
<organism evidence="2 3">
    <name type="scientific">Protofrankia coriariae</name>
    <dbReference type="NCBI Taxonomy" id="1562887"/>
    <lineage>
        <taxon>Bacteria</taxon>
        <taxon>Bacillati</taxon>
        <taxon>Actinomycetota</taxon>
        <taxon>Actinomycetes</taxon>
        <taxon>Frankiales</taxon>
        <taxon>Frankiaceae</taxon>
        <taxon>Protofrankia</taxon>
    </lineage>
</organism>
<dbReference type="EMBL" id="JWIO01000004">
    <property type="protein sequence ID" value="KLL12528.1"/>
    <property type="molecule type" value="Genomic_DNA"/>
</dbReference>
<evidence type="ECO:0000256" key="1">
    <source>
        <dbReference type="SAM" id="Phobius"/>
    </source>
</evidence>
<feature type="transmembrane region" description="Helical" evidence="1">
    <location>
        <begin position="154"/>
        <end position="173"/>
    </location>
</feature>
<feature type="transmembrane region" description="Helical" evidence="1">
    <location>
        <begin position="206"/>
        <end position="229"/>
    </location>
</feature>
<gene>
    <name evidence="2" type="ORF">FrCorBMG51_04520</name>
</gene>
<proteinExistence type="predicted"/>
<reference evidence="2 3" key="1">
    <citation type="submission" date="2014-12" db="EMBL/GenBank/DDBJ databases">
        <title>Frankia sp. BMG5.1 draft genome.</title>
        <authorList>
            <person name="Gtari M."/>
            <person name="Ghodhbane-Gtari F."/>
            <person name="Nouioui I."/>
            <person name="Ktari A."/>
            <person name="Hezbri K."/>
            <person name="Mimouni W."/>
            <person name="Sbissi I."/>
            <person name="Ayari A."/>
            <person name="Yamanaka T."/>
            <person name="Normand P."/>
            <person name="Tisa L.S."/>
            <person name="Boudabous A."/>
        </authorList>
    </citation>
    <scope>NUCLEOTIDE SEQUENCE [LARGE SCALE GENOMIC DNA]</scope>
    <source>
        <strain evidence="2 3">BMG5.1</strain>
    </source>
</reference>
<feature type="transmembrane region" description="Helical" evidence="1">
    <location>
        <begin position="69"/>
        <end position="87"/>
    </location>
</feature>
<dbReference type="PANTHER" id="PTHR36832">
    <property type="entry name" value="SLR1174 PROTEIN-RELATED"/>
    <property type="match status" value="1"/>
</dbReference>
<dbReference type="InterPro" id="IPR010390">
    <property type="entry name" value="ABC-2_transporter-like"/>
</dbReference>
<feature type="transmembrane region" description="Helical" evidence="1">
    <location>
        <begin position="29"/>
        <end position="49"/>
    </location>
</feature>
<feature type="transmembrane region" description="Helical" evidence="1">
    <location>
        <begin position="179"/>
        <end position="199"/>
    </location>
</feature>
<accession>A0ABR5F7C5</accession>
<dbReference type="PANTHER" id="PTHR36832:SF2">
    <property type="entry name" value="INTEGRAL MEMBRANE PROTEIN"/>
    <property type="match status" value="1"/>
</dbReference>
<dbReference type="Pfam" id="PF06182">
    <property type="entry name" value="ABC2_membrane_6"/>
    <property type="match status" value="1"/>
</dbReference>
<evidence type="ECO:0000313" key="3">
    <source>
        <dbReference type="Proteomes" id="UP000035425"/>
    </source>
</evidence>